<feature type="transmembrane region" description="Helical" evidence="7">
    <location>
        <begin position="105"/>
        <end position="123"/>
    </location>
</feature>
<dbReference type="InterPro" id="IPR003362">
    <property type="entry name" value="Bact_transf"/>
</dbReference>
<keyword evidence="10" id="KW-1185">Reference proteome</keyword>
<comment type="subcellular location">
    <subcellularLocation>
        <location evidence="1">Membrane</location>
        <topology evidence="1">Multi-pass membrane protein</topology>
    </subcellularLocation>
</comment>
<proteinExistence type="inferred from homology"/>
<protein>
    <submittedName>
        <fullName evidence="9">Exopolysaccharide biosynthesis polyprenyl glycosylphosphotransferase</fullName>
    </submittedName>
</protein>
<evidence type="ECO:0000313" key="10">
    <source>
        <dbReference type="Proteomes" id="UP000632659"/>
    </source>
</evidence>
<dbReference type="AlphaFoldDB" id="A0A8J6TPI9"/>
<keyword evidence="4 7" id="KW-0812">Transmembrane</keyword>
<sequence length="448" mass="51963">MVFLLKIFLYFVLFSIFFLLFSIDYPYILKLSRTAAITMVTFVVLGTALLSVYGGYAIGKQKSKPIIHSMVLATIITDLITYLEFCIMNASPANNYAFRFAAPEILLLIVVLQVIFIIIWAYVGNYIFFTMNPPEQVCIITSSKKSLNQVLPKIRKYKKQYQVKDIIDYTSEDIYLAIDRNDTVFLYDVPVRERTYLIEYCYDHMKNIYYNPEICDVVAVNAKHVVLDDKSFVSLVIKDLSFEQRFVKRMIDLLLSTLGLIISSPILIISAVAIKICDHGPVFFKQKRATKDGRIFEVYKFRTMKEHVENVSAKEDDDRITSVGKVLRKTRMDELPQIFNILKGDMSIVGPRPEMMENVLKYTRELPEFAYRLRVKAGLTGYAQIVGKYNTSPKDKLFLDLMYIENYSIWLDIKLIFQTLIVFLKTDSTEGFKEQPQIEFVKYDPSKK</sequence>
<keyword evidence="3" id="KW-0808">Transferase</keyword>
<dbReference type="GO" id="GO:0016780">
    <property type="term" value="F:phosphotransferase activity, for other substituted phosphate groups"/>
    <property type="evidence" value="ECO:0007669"/>
    <property type="project" value="TreeGrafter"/>
</dbReference>
<feature type="transmembrane region" description="Helical" evidence="7">
    <location>
        <begin position="253"/>
        <end position="274"/>
    </location>
</feature>
<feature type="transmembrane region" description="Helical" evidence="7">
    <location>
        <begin position="34"/>
        <end position="54"/>
    </location>
</feature>
<evidence type="ECO:0000256" key="5">
    <source>
        <dbReference type="ARBA" id="ARBA00022989"/>
    </source>
</evidence>
<dbReference type="NCBIfam" id="TIGR03025">
    <property type="entry name" value="EPS_sugtrans"/>
    <property type="match status" value="1"/>
</dbReference>
<dbReference type="Pfam" id="PF02397">
    <property type="entry name" value="Bac_transf"/>
    <property type="match status" value="1"/>
</dbReference>
<dbReference type="OrthoDB" id="9808602at2"/>
<evidence type="ECO:0000259" key="8">
    <source>
        <dbReference type="Pfam" id="PF02397"/>
    </source>
</evidence>
<dbReference type="PANTHER" id="PTHR30576:SF0">
    <property type="entry name" value="UNDECAPRENYL-PHOSPHATE N-ACETYLGALACTOSAMINYL 1-PHOSPHATE TRANSFERASE-RELATED"/>
    <property type="match status" value="1"/>
</dbReference>
<dbReference type="GO" id="GO:0016020">
    <property type="term" value="C:membrane"/>
    <property type="evidence" value="ECO:0007669"/>
    <property type="project" value="UniProtKB-SubCell"/>
</dbReference>
<dbReference type="InterPro" id="IPR017475">
    <property type="entry name" value="EPS_sugar_tfrase"/>
</dbReference>
<dbReference type="Proteomes" id="UP000632659">
    <property type="component" value="Unassembled WGS sequence"/>
</dbReference>
<evidence type="ECO:0000256" key="4">
    <source>
        <dbReference type="ARBA" id="ARBA00022692"/>
    </source>
</evidence>
<name>A0A8J6TPI9_9FIRM</name>
<accession>A0A8J6TPI9</accession>
<reference evidence="9" key="1">
    <citation type="submission" date="2020-08" db="EMBL/GenBank/DDBJ databases">
        <title>Genome public.</title>
        <authorList>
            <person name="Liu C."/>
            <person name="Sun Q."/>
        </authorList>
    </citation>
    <scope>NUCLEOTIDE SEQUENCE</scope>
    <source>
        <strain evidence="9">NSJ-15</strain>
    </source>
</reference>
<keyword evidence="5 7" id="KW-1133">Transmembrane helix</keyword>
<evidence type="ECO:0000256" key="6">
    <source>
        <dbReference type="ARBA" id="ARBA00023136"/>
    </source>
</evidence>
<comment type="similarity">
    <text evidence="2">Belongs to the bacterial sugar transferase family.</text>
</comment>
<keyword evidence="6 7" id="KW-0472">Membrane</keyword>
<evidence type="ECO:0000256" key="2">
    <source>
        <dbReference type="ARBA" id="ARBA00006464"/>
    </source>
</evidence>
<feature type="transmembrane region" description="Helical" evidence="7">
    <location>
        <begin position="66"/>
        <end position="85"/>
    </location>
</feature>
<evidence type="ECO:0000256" key="7">
    <source>
        <dbReference type="SAM" id="Phobius"/>
    </source>
</evidence>
<dbReference type="EMBL" id="JACRTL010000001">
    <property type="protein sequence ID" value="MBC8610239.1"/>
    <property type="molecule type" value="Genomic_DNA"/>
</dbReference>
<dbReference type="PANTHER" id="PTHR30576">
    <property type="entry name" value="COLANIC BIOSYNTHESIS UDP-GLUCOSE LIPID CARRIER TRANSFERASE"/>
    <property type="match status" value="1"/>
</dbReference>
<gene>
    <name evidence="9" type="ORF">H8702_03755</name>
</gene>
<evidence type="ECO:0000313" key="9">
    <source>
        <dbReference type="EMBL" id="MBC8610239.1"/>
    </source>
</evidence>
<evidence type="ECO:0000256" key="3">
    <source>
        <dbReference type="ARBA" id="ARBA00022679"/>
    </source>
</evidence>
<evidence type="ECO:0000256" key="1">
    <source>
        <dbReference type="ARBA" id="ARBA00004141"/>
    </source>
</evidence>
<comment type="caution">
    <text evidence="9">The sequence shown here is derived from an EMBL/GenBank/DDBJ whole genome shotgun (WGS) entry which is preliminary data.</text>
</comment>
<feature type="transmembrane region" description="Helical" evidence="7">
    <location>
        <begin position="7"/>
        <end position="28"/>
    </location>
</feature>
<organism evidence="9 10">
    <name type="scientific">Massiliimalia timonensis</name>
    <dbReference type="NCBI Taxonomy" id="1987501"/>
    <lineage>
        <taxon>Bacteria</taxon>
        <taxon>Bacillati</taxon>
        <taxon>Bacillota</taxon>
        <taxon>Clostridia</taxon>
        <taxon>Eubacteriales</taxon>
        <taxon>Oscillospiraceae</taxon>
        <taxon>Massiliimalia</taxon>
    </lineage>
</organism>
<feature type="domain" description="Bacterial sugar transferase" evidence="8">
    <location>
        <begin position="248"/>
        <end position="424"/>
    </location>
</feature>